<gene>
    <name evidence="2" type="ORF">J8F10_09535</name>
</gene>
<reference evidence="2 3" key="1">
    <citation type="submission" date="2021-04" db="EMBL/GenBank/DDBJ databases">
        <authorList>
            <person name="Ivanova A."/>
        </authorList>
    </citation>
    <scope>NUCLEOTIDE SEQUENCE [LARGE SCALE GENOMIC DNA]</scope>
    <source>
        <strain evidence="2 3">G18</strain>
    </source>
</reference>
<proteinExistence type="predicted"/>
<accession>A0ABS5BP66</accession>
<organism evidence="2 3">
    <name type="scientific">Gemmata palustris</name>
    <dbReference type="NCBI Taxonomy" id="2822762"/>
    <lineage>
        <taxon>Bacteria</taxon>
        <taxon>Pseudomonadati</taxon>
        <taxon>Planctomycetota</taxon>
        <taxon>Planctomycetia</taxon>
        <taxon>Gemmatales</taxon>
        <taxon>Gemmataceae</taxon>
        <taxon>Gemmata</taxon>
    </lineage>
</organism>
<dbReference type="EMBL" id="JAGKQQ010000001">
    <property type="protein sequence ID" value="MBP3955521.1"/>
    <property type="molecule type" value="Genomic_DNA"/>
</dbReference>
<dbReference type="RefSeq" id="WP_210653597.1">
    <property type="nucleotide sequence ID" value="NZ_JAGKQQ010000001.1"/>
</dbReference>
<protein>
    <submittedName>
        <fullName evidence="2">Uncharacterized protein</fullName>
    </submittedName>
</protein>
<keyword evidence="3" id="KW-1185">Reference proteome</keyword>
<dbReference type="Proteomes" id="UP000676565">
    <property type="component" value="Unassembled WGS sequence"/>
</dbReference>
<evidence type="ECO:0000313" key="2">
    <source>
        <dbReference type="EMBL" id="MBP3955521.1"/>
    </source>
</evidence>
<comment type="caution">
    <text evidence="2">The sequence shown here is derived from an EMBL/GenBank/DDBJ whole genome shotgun (WGS) entry which is preliminary data.</text>
</comment>
<keyword evidence="1" id="KW-0732">Signal</keyword>
<sequence length="156" mass="16476">MTRPFVHIGLALAIVLAPTLCCCKAGWFPQPTQAAQVPAPTTSAPAPVEPCRLKTKPNCCHESTTDHTSKSSNTPAPAHAPECACCVERSDAALTESALTETAPRPTGELLALALAGLLAVPEHLGSARGLHPRGRPDGLRDARYVALFERHVLRC</sequence>
<evidence type="ECO:0000256" key="1">
    <source>
        <dbReference type="SAM" id="SignalP"/>
    </source>
</evidence>
<feature type="chain" id="PRO_5047408559" evidence="1">
    <location>
        <begin position="35"/>
        <end position="156"/>
    </location>
</feature>
<evidence type="ECO:0000313" key="3">
    <source>
        <dbReference type="Proteomes" id="UP000676565"/>
    </source>
</evidence>
<name>A0ABS5BP66_9BACT</name>
<feature type="signal peptide" evidence="1">
    <location>
        <begin position="1"/>
        <end position="34"/>
    </location>
</feature>